<feature type="domain" description="Response regulatory" evidence="10">
    <location>
        <begin position="2"/>
        <end position="122"/>
    </location>
</feature>
<evidence type="ECO:0000256" key="6">
    <source>
        <dbReference type="ARBA" id="ARBA00023125"/>
    </source>
</evidence>
<dbReference type="InterPro" id="IPR001789">
    <property type="entry name" value="Sig_transdc_resp-reg_receiver"/>
</dbReference>
<feature type="modified residue" description="4-aspartylphosphate" evidence="8">
    <location>
        <position position="54"/>
    </location>
</feature>
<dbReference type="CDD" id="cd17536">
    <property type="entry name" value="REC_YesN-like"/>
    <property type="match status" value="1"/>
</dbReference>
<comment type="subcellular location">
    <subcellularLocation>
        <location evidence="1">Cytoplasm</location>
    </subcellularLocation>
</comment>
<keyword evidence="12" id="KW-1185">Reference proteome</keyword>
<evidence type="ECO:0000259" key="10">
    <source>
        <dbReference type="PROSITE" id="PS50110"/>
    </source>
</evidence>
<dbReference type="SMART" id="SM00448">
    <property type="entry name" value="REC"/>
    <property type="match status" value="1"/>
</dbReference>
<keyword evidence="2" id="KW-0963">Cytoplasm</keyword>
<dbReference type="EMBL" id="JAYERP010000001">
    <property type="protein sequence ID" value="MEA3569130.1"/>
    <property type="molecule type" value="Genomic_DNA"/>
</dbReference>
<evidence type="ECO:0000256" key="3">
    <source>
        <dbReference type="ARBA" id="ARBA00022553"/>
    </source>
</evidence>
<dbReference type="Proteomes" id="UP001292216">
    <property type="component" value="Unassembled WGS sequence"/>
</dbReference>
<feature type="domain" description="HTH araC/xylS-type" evidence="9">
    <location>
        <begin position="435"/>
        <end position="531"/>
    </location>
</feature>
<evidence type="ECO:0000256" key="7">
    <source>
        <dbReference type="ARBA" id="ARBA00023163"/>
    </source>
</evidence>
<evidence type="ECO:0000256" key="4">
    <source>
        <dbReference type="ARBA" id="ARBA00023012"/>
    </source>
</evidence>
<keyword evidence="7" id="KW-0804">Transcription</keyword>
<dbReference type="RefSeq" id="WP_323076370.1">
    <property type="nucleotide sequence ID" value="NZ_CBCSKM010000006.1"/>
</dbReference>
<accession>A0ABU5PGR6</accession>
<evidence type="ECO:0000256" key="8">
    <source>
        <dbReference type="PROSITE-ProRule" id="PRU00169"/>
    </source>
</evidence>
<dbReference type="PROSITE" id="PS00041">
    <property type="entry name" value="HTH_ARAC_FAMILY_1"/>
    <property type="match status" value="1"/>
</dbReference>
<organism evidence="11 12">
    <name type="scientific">Paenibacillus phoenicis</name>
    <dbReference type="NCBI Taxonomy" id="554117"/>
    <lineage>
        <taxon>Bacteria</taxon>
        <taxon>Bacillati</taxon>
        <taxon>Bacillota</taxon>
        <taxon>Bacilli</taxon>
        <taxon>Bacillales</taxon>
        <taxon>Paenibacillaceae</taxon>
        <taxon>Paenibacillus</taxon>
    </lineage>
</organism>
<dbReference type="PROSITE" id="PS50110">
    <property type="entry name" value="RESPONSE_REGULATORY"/>
    <property type="match status" value="1"/>
</dbReference>
<dbReference type="Gene3D" id="1.10.10.60">
    <property type="entry name" value="Homeodomain-like"/>
    <property type="match status" value="2"/>
</dbReference>
<sequence length="531" mass="60504">MNLMIVEDEPRLRQALAYNIMWESHGIDMIGTAANGLDALRLMERKKPDLMLIDVQMPGMDGLELLRELKGRGLLNRLMKIIILSGHDNFEFAQIALKHGVSRYLLKPAGEAEILEAVLDARRQLQQDLEEWRRQAALEKQWWSNLPHLQNLFFLQWAGGKMGREEILAKSHELHVPLHREDRIAVAAVELDPSPKEEETTEIQKFTLQLLAKELLTPPDWWIAANSDMNLMMVCVIGPEADASEALLRMNADLSQLLSRTKEVLQRTASAGLSAAVGPLEDLSSLYRQACHALQERVVYGHDLVIPYRETAGETARPFAIEPHLEKELEIGLETADESKAMTALQGIWDALVSRMASSDDFHEAVLFVLGLFARMIQKRGWTTKQVLGDEAKYIQNVSLLSTQTQTWALLTRIVQRIIAYVKEQRKASSHQVVKEVLRLVNEEMDQELTLHMVADRIYINSSYLSRLFKQEMGVAFSDYVLERKMERAKALLQEGHKVYDAARSVGYRDVSYFTKVFRKYWGVNPGECKG</sequence>
<evidence type="ECO:0000256" key="5">
    <source>
        <dbReference type="ARBA" id="ARBA00023015"/>
    </source>
</evidence>
<dbReference type="InterPro" id="IPR009057">
    <property type="entry name" value="Homeodomain-like_sf"/>
</dbReference>
<name>A0ABU5PGR6_9BACL</name>
<keyword evidence="5" id="KW-0805">Transcription regulation</keyword>
<dbReference type="SUPFAM" id="SSF52172">
    <property type="entry name" value="CheY-like"/>
    <property type="match status" value="1"/>
</dbReference>
<protein>
    <submittedName>
        <fullName evidence="11">Response regulator</fullName>
    </submittedName>
</protein>
<keyword evidence="6" id="KW-0238">DNA-binding</keyword>
<evidence type="ECO:0000313" key="11">
    <source>
        <dbReference type="EMBL" id="MEA3569130.1"/>
    </source>
</evidence>
<dbReference type="InterPro" id="IPR051552">
    <property type="entry name" value="HptR"/>
</dbReference>
<comment type="caution">
    <text evidence="11">The sequence shown here is derived from an EMBL/GenBank/DDBJ whole genome shotgun (WGS) entry which is preliminary data.</text>
</comment>
<dbReference type="PANTHER" id="PTHR42713">
    <property type="entry name" value="HISTIDINE KINASE-RELATED"/>
    <property type="match status" value="1"/>
</dbReference>
<evidence type="ECO:0000256" key="1">
    <source>
        <dbReference type="ARBA" id="ARBA00004496"/>
    </source>
</evidence>
<dbReference type="Pfam" id="PF12833">
    <property type="entry name" value="HTH_18"/>
    <property type="match status" value="1"/>
</dbReference>
<dbReference type="PANTHER" id="PTHR42713:SF3">
    <property type="entry name" value="TRANSCRIPTIONAL REGULATORY PROTEIN HPTR"/>
    <property type="match status" value="1"/>
</dbReference>
<dbReference type="InterPro" id="IPR041522">
    <property type="entry name" value="CdaR_GGDEF"/>
</dbReference>
<dbReference type="PROSITE" id="PS01124">
    <property type="entry name" value="HTH_ARAC_FAMILY_2"/>
    <property type="match status" value="1"/>
</dbReference>
<evidence type="ECO:0000313" key="12">
    <source>
        <dbReference type="Proteomes" id="UP001292216"/>
    </source>
</evidence>
<evidence type="ECO:0000259" key="9">
    <source>
        <dbReference type="PROSITE" id="PS01124"/>
    </source>
</evidence>
<dbReference type="InterPro" id="IPR018062">
    <property type="entry name" value="HTH_AraC-typ_CS"/>
</dbReference>
<dbReference type="SUPFAM" id="SSF46689">
    <property type="entry name" value="Homeodomain-like"/>
    <property type="match status" value="2"/>
</dbReference>
<dbReference type="SMART" id="SM00342">
    <property type="entry name" value="HTH_ARAC"/>
    <property type="match status" value="1"/>
</dbReference>
<dbReference type="InterPro" id="IPR011006">
    <property type="entry name" value="CheY-like_superfamily"/>
</dbReference>
<proteinExistence type="predicted"/>
<dbReference type="Pfam" id="PF00072">
    <property type="entry name" value="Response_reg"/>
    <property type="match status" value="1"/>
</dbReference>
<dbReference type="InterPro" id="IPR018060">
    <property type="entry name" value="HTH_AraC"/>
</dbReference>
<evidence type="ECO:0000256" key="2">
    <source>
        <dbReference type="ARBA" id="ARBA00022490"/>
    </source>
</evidence>
<dbReference type="Gene3D" id="3.40.50.2300">
    <property type="match status" value="1"/>
</dbReference>
<dbReference type="Pfam" id="PF17853">
    <property type="entry name" value="GGDEF_2"/>
    <property type="match status" value="1"/>
</dbReference>
<gene>
    <name evidence="11" type="ORF">U9M73_03875</name>
</gene>
<keyword evidence="3 8" id="KW-0597">Phosphoprotein</keyword>
<keyword evidence="4" id="KW-0902">Two-component regulatory system</keyword>
<reference evidence="11 12" key="1">
    <citation type="submission" date="2023-12" db="EMBL/GenBank/DDBJ databases">
        <title>Whole genome sequencing of Paenibacillus phoenicis isolated from the Phoenix Mars Lander spacecraft assembly facility.</title>
        <authorList>
            <person name="Garcia A."/>
            <person name="Venkateswaran K."/>
        </authorList>
    </citation>
    <scope>NUCLEOTIDE SEQUENCE [LARGE SCALE GENOMIC DNA]</scope>
    <source>
        <strain evidence="11 12">3PO2SA</strain>
    </source>
</reference>